<keyword evidence="2" id="KW-0808">Transferase</keyword>
<dbReference type="CDD" id="cd00761">
    <property type="entry name" value="Glyco_tranf_GTA_type"/>
    <property type="match status" value="1"/>
</dbReference>
<name>A0A495WCV8_9BACT</name>
<dbReference type="Gene3D" id="3.90.550.10">
    <property type="entry name" value="Spore Coat Polysaccharide Biosynthesis Protein SpsA, Chain A"/>
    <property type="match status" value="1"/>
</dbReference>
<proteinExistence type="predicted"/>
<evidence type="ECO:0000313" key="2">
    <source>
        <dbReference type="EMBL" id="RKT58974.1"/>
    </source>
</evidence>
<dbReference type="OrthoDB" id="9815829at2"/>
<dbReference type="Pfam" id="PF00535">
    <property type="entry name" value="Glycos_transf_2"/>
    <property type="match status" value="1"/>
</dbReference>
<dbReference type="InterPro" id="IPR001173">
    <property type="entry name" value="Glyco_trans_2-like"/>
</dbReference>
<evidence type="ECO:0000313" key="3">
    <source>
        <dbReference type="Proteomes" id="UP000269493"/>
    </source>
</evidence>
<keyword evidence="3" id="KW-1185">Reference proteome</keyword>
<dbReference type="SUPFAM" id="SSF53448">
    <property type="entry name" value="Nucleotide-diphospho-sugar transferases"/>
    <property type="match status" value="1"/>
</dbReference>
<accession>A0A495WCV8</accession>
<dbReference type="RefSeq" id="WP_022599975.1">
    <property type="nucleotide sequence ID" value="NZ_KI440780.1"/>
</dbReference>
<dbReference type="GO" id="GO:0016740">
    <property type="term" value="F:transferase activity"/>
    <property type="evidence" value="ECO:0007669"/>
    <property type="project" value="UniProtKB-KW"/>
</dbReference>
<feature type="domain" description="Glycosyltransferase 2-like" evidence="1">
    <location>
        <begin position="16"/>
        <end position="133"/>
    </location>
</feature>
<dbReference type="EMBL" id="RBXN01000003">
    <property type="protein sequence ID" value="RKT58974.1"/>
    <property type="molecule type" value="Genomic_DNA"/>
</dbReference>
<protein>
    <submittedName>
        <fullName evidence="2">Glycosyltransferase involved in cell wall biosynthesis</fullName>
    </submittedName>
</protein>
<dbReference type="Proteomes" id="UP000269493">
    <property type="component" value="Unassembled WGS sequence"/>
</dbReference>
<gene>
    <name evidence="2" type="ORF">BC742_1111</name>
</gene>
<comment type="caution">
    <text evidence="2">The sequence shown here is derived from an EMBL/GenBank/DDBJ whole genome shotgun (WGS) entry which is preliminary data.</text>
</comment>
<dbReference type="InterPro" id="IPR029044">
    <property type="entry name" value="Nucleotide-diphossugar_trans"/>
</dbReference>
<dbReference type="GeneID" id="92928908"/>
<reference evidence="2 3" key="1">
    <citation type="submission" date="2018-10" db="EMBL/GenBank/DDBJ databases">
        <title>Genomic Encyclopedia of Archaeal and Bacterial Type Strains, Phase II (KMG-II): from individual species to whole genera.</title>
        <authorList>
            <person name="Goeker M."/>
        </authorList>
    </citation>
    <scope>NUCLEOTIDE SEQUENCE [LARGE SCALE GENOMIC DNA]</scope>
    <source>
        <strain evidence="2 3">NSB1</strain>
    </source>
</reference>
<sequence length="329" mass="38313">MDNKPEVIDPSELLTLCMPTYNRVVNVCEALEDIIPKIRPYNFRLIVVDNCSPDNTRKVVEAYQGLYDRLEYFGQDENKGYDINFETALKLAKTPYCWVIGDGNRLQAQNFPAIVKTLSEQMPDIYIVDEVHRALSSFPPKVYTDASDLLHDLGWHMTLLSSTIFSQKIIQMGNFEKYRNTHFLHLGVVFDSLARLDKFTAVWSGLDLIHGSMLPKGNSWNPGRVMEIFGGAWTELILSLPDNLSMEAKRYCIAFHGKKTRLFGKRHLKKQRAAGGLNYSIYKKYEKYIPYFAPGKRLRILIYSFYPNFLNRYYWRNKRYIRKTGKPLF</sequence>
<evidence type="ECO:0000259" key="1">
    <source>
        <dbReference type="Pfam" id="PF00535"/>
    </source>
</evidence>
<dbReference type="AlphaFoldDB" id="A0A495WCV8"/>
<organism evidence="2 3">
    <name type="scientific">Coprobacter fastidiosus NSB1 = JCM 33896</name>
    <dbReference type="NCBI Taxonomy" id="1349822"/>
    <lineage>
        <taxon>Bacteria</taxon>
        <taxon>Pseudomonadati</taxon>
        <taxon>Bacteroidota</taxon>
        <taxon>Bacteroidia</taxon>
        <taxon>Bacteroidales</taxon>
        <taxon>Barnesiellaceae</taxon>
        <taxon>Coprobacter</taxon>
    </lineage>
</organism>